<protein>
    <submittedName>
        <fullName evidence="3">Glycosyltransferase family 1 protein</fullName>
    </submittedName>
</protein>
<feature type="domain" description="Glycosyl transferase family 1" evidence="1">
    <location>
        <begin position="198"/>
        <end position="344"/>
    </location>
</feature>
<feature type="domain" description="Glycosyltransferase subfamily 4-like N-terminal" evidence="2">
    <location>
        <begin position="15"/>
        <end position="178"/>
    </location>
</feature>
<dbReference type="PANTHER" id="PTHR45947:SF3">
    <property type="entry name" value="SULFOQUINOVOSYL TRANSFERASE SQD2"/>
    <property type="match status" value="1"/>
</dbReference>
<dbReference type="CDD" id="cd03814">
    <property type="entry name" value="GT4-like"/>
    <property type="match status" value="1"/>
</dbReference>
<organism evidence="3 4">
    <name type="scientific">Jeotgalibacillus salarius</name>
    <dbReference type="NCBI Taxonomy" id="546023"/>
    <lineage>
        <taxon>Bacteria</taxon>
        <taxon>Bacillati</taxon>
        <taxon>Bacillota</taxon>
        <taxon>Bacilli</taxon>
        <taxon>Bacillales</taxon>
        <taxon>Caryophanaceae</taxon>
        <taxon>Jeotgalibacillus</taxon>
    </lineage>
</organism>
<dbReference type="InterPro" id="IPR050194">
    <property type="entry name" value="Glycosyltransferase_grp1"/>
</dbReference>
<dbReference type="EMBL" id="SORX01000004">
    <property type="protein sequence ID" value="TFE01760.1"/>
    <property type="molecule type" value="Genomic_DNA"/>
</dbReference>
<dbReference type="SUPFAM" id="SSF53756">
    <property type="entry name" value="UDP-Glycosyltransferase/glycogen phosphorylase"/>
    <property type="match status" value="1"/>
</dbReference>
<dbReference type="Gene3D" id="3.40.50.2000">
    <property type="entry name" value="Glycogen Phosphorylase B"/>
    <property type="match status" value="2"/>
</dbReference>
<dbReference type="Pfam" id="PF13439">
    <property type="entry name" value="Glyco_transf_4"/>
    <property type="match status" value="1"/>
</dbReference>
<comment type="caution">
    <text evidence="3">The sequence shown here is derived from an EMBL/GenBank/DDBJ whole genome shotgun (WGS) entry which is preliminary data.</text>
</comment>
<name>A0A4Y8LH36_9BACL</name>
<dbReference type="PANTHER" id="PTHR45947">
    <property type="entry name" value="SULFOQUINOVOSYL TRANSFERASE SQD2"/>
    <property type="match status" value="1"/>
</dbReference>
<dbReference type="OrthoDB" id="9802525at2"/>
<reference evidence="3 4" key="1">
    <citation type="submission" date="2019-03" db="EMBL/GenBank/DDBJ databases">
        <authorList>
            <person name="Yang Y."/>
        </authorList>
    </citation>
    <scope>NUCLEOTIDE SEQUENCE [LARGE SCALE GENOMIC DNA]</scope>
    <source>
        <strain evidence="3 4">ASL-1</strain>
    </source>
</reference>
<dbReference type="InterPro" id="IPR028098">
    <property type="entry name" value="Glyco_trans_4-like_N"/>
</dbReference>
<dbReference type="GO" id="GO:0016757">
    <property type="term" value="F:glycosyltransferase activity"/>
    <property type="evidence" value="ECO:0007669"/>
    <property type="project" value="InterPro"/>
</dbReference>
<dbReference type="Pfam" id="PF00534">
    <property type="entry name" value="Glycos_transf_1"/>
    <property type="match status" value="1"/>
</dbReference>
<sequence>MRIAIITETFLPSTDGVVTRLCASIRWLRNEGHEVMVIAPDLGVKEYEGAIVAGIPAYKLFVYKETRKFSFYSKKIKTFLEEFNPDIVHAVNPSFLGVTGVYYTKKLKLPLMASYHTHVPKYADYYNVSFLKPAMWTYFKTIHNRAALNLCTSKAVLGELSEKGFKNIHLWKRGVDTKQFHPDFYSDDMRERLTNGQPDKTLLLFVGRLAAEKEIERIRPLLDHSDDFCLAIVGDGPNRALLEEEFAHTNTIFTGFMHGDELAQAYASADVFAFPSTTETLGLVLMEAMAAGLPVLAANSGPTAEQIVNGETGILFDPEVPASLLRAADQLKAKEKRDEMGQRAHTDIQSVGWDDSAAQLMDYYQETLRLHYGESSEEQSGR</sequence>
<accession>A0A4Y8LH36</accession>
<evidence type="ECO:0000259" key="2">
    <source>
        <dbReference type="Pfam" id="PF13439"/>
    </source>
</evidence>
<keyword evidence="4" id="KW-1185">Reference proteome</keyword>
<evidence type="ECO:0000259" key="1">
    <source>
        <dbReference type="Pfam" id="PF00534"/>
    </source>
</evidence>
<keyword evidence="3" id="KW-0808">Transferase</keyword>
<dbReference type="RefSeq" id="WP_134381475.1">
    <property type="nucleotide sequence ID" value="NZ_SORX01000004.1"/>
</dbReference>
<gene>
    <name evidence="3" type="ORF">E2626_09340</name>
</gene>
<evidence type="ECO:0000313" key="3">
    <source>
        <dbReference type="EMBL" id="TFE01760.1"/>
    </source>
</evidence>
<dbReference type="AlphaFoldDB" id="A0A4Y8LH36"/>
<evidence type="ECO:0000313" key="4">
    <source>
        <dbReference type="Proteomes" id="UP000297776"/>
    </source>
</evidence>
<proteinExistence type="predicted"/>
<dbReference type="Proteomes" id="UP000297776">
    <property type="component" value="Unassembled WGS sequence"/>
</dbReference>
<dbReference type="InterPro" id="IPR001296">
    <property type="entry name" value="Glyco_trans_1"/>
</dbReference>